<accession>A0AAV4ZVK7</accession>
<dbReference type="AlphaFoldDB" id="A0AAV4ZVK7"/>
<comment type="caution">
    <text evidence="2">The sequence shown here is derived from an EMBL/GenBank/DDBJ whole genome shotgun (WGS) entry which is preliminary data.</text>
</comment>
<feature type="region of interest" description="Disordered" evidence="1">
    <location>
        <begin position="49"/>
        <end position="71"/>
    </location>
</feature>
<evidence type="ECO:0000313" key="3">
    <source>
        <dbReference type="Proteomes" id="UP001055247"/>
    </source>
</evidence>
<feature type="compositionally biased region" description="Basic and acidic residues" evidence="1">
    <location>
        <begin position="1"/>
        <end position="12"/>
    </location>
</feature>
<sequence>MPARAARSEPCVRARPGFTGLGDSNGSIPDHESLGLTRFKFFRPASVGPTRTPNACRSAPDERARTPRARSVTPLPETIRLSLASVAPHHLGNMPMVRHRVMVSNSRGVALVNGVLKEAFVISPTAGDDVLRLEPRVFEHEPHALRCPTPAIEGRWMNMKNERRCYEDISAVFQPIEHIFRCPPWIADMLKYLLSNDEIVIFVERITANVELGIFFRCEAFPLSKITPGLAGNLADIHSLGRRGAN</sequence>
<evidence type="ECO:0000313" key="2">
    <source>
        <dbReference type="EMBL" id="GJD92661.1"/>
    </source>
</evidence>
<organism evidence="2 3">
    <name type="scientific">Methylobacterium hispanicum</name>
    <dbReference type="NCBI Taxonomy" id="270350"/>
    <lineage>
        <taxon>Bacteria</taxon>
        <taxon>Pseudomonadati</taxon>
        <taxon>Pseudomonadota</taxon>
        <taxon>Alphaproteobacteria</taxon>
        <taxon>Hyphomicrobiales</taxon>
        <taxon>Methylobacteriaceae</taxon>
        <taxon>Methylobacterium</taxon>
    </lineage>
</organism>
<name>A0AAV4ZVK7_9HYPH</name>
<dbReference type="EMBL" id="BPQO01000053">
    <property type="protein sequence ID" value="GJD92661.1"/>
    <property type="molecule type" value="Genomic_DNA"/>
</dbReference>
<reference evidence="2" key="1">
    <citation type="journal article" date="2016" name="Front. Microbiol.">
        <title>Genome Sequence of the Piezophilic, Mesophilic Sulfate-Reducing Bacterium Desulfovibrio indicus J2T.</title>
        <authorList>
            <person name="Cao J."/>
            <person name="Maignien L."/>
            <person name="Shao Z."/>
            <person name="Alain K."/>
            <person name="Jebbar M."/>
        </authorList>
    </citation>
    <scope>NUCLEOTIDE SEQUENCE</scope>
    <source>
        <strain evidence="2">DSM 16372</strain>
    </source>
</reference>
<reference evidence="2" key="2">
    <citation type="submission" date="2021-08" db="EMBL/GenBank/DDBJ databases">
        <authorList>
            <person name="Tani A."/>
            <person name="Ola A."/>
            <person name="Ogura Y."/>
            <person name="Katsura K."/>
            <person name="Hayashi T."/>
        </authorList>
    </citation>
    <scope>NUCLEOTIDE SEQUENCE</scope>
    <source>
        <strain evidence="2">DSM 16372</strain>
    </source>
</reference>
<evidence type="ECO:0000256" key="1">
    <source>
        <dbReference type="SAM" id="MobiDB-lite"/>
    </source>
</evidence>
<feature type="region of interest" description="Disordered" evidence="1">
    <location>
        <begin position="1"/>
        <end position="29"/>
    </location>
</feature>
<dbReference type="Proteomes" id="UP001055247">
    <property type="component" value="Unassembled WGS sequence"/>
</dbReference>
<protein>
    <submittedName>
        <fullName evidence="2">Uncharacterized protein</fullName>
    </submittedName>
</protein>
<keyword evidence="3" id="KW-1185">Reference proteome</keyword>
<proteinExistence type="predicted"/>
<gene>
    <name evidence="2" type="ORF">BHAOGJBA_6217</name>
</gene>